<keyword evidence="2" id="KW-1185">Reference proteome</keyword>
<organism evidence="1 2">
    <name type="scientific">Thalassoglobus polymorphus</name>
    <dbReference type="NCBI Taxonomy" id="2527994"/>
    <lineage>
        <taxon>Bacteria</taxon>
        <taxon>Pseudomonadati</taxon>
        <taxon>Planctomycetota</taxon>
        <taxon>Planctomycetia</taxon>
        <taxon>Planctomycetales</taxon>
        <taxon>Planctomycetaceae</taxon>
        <taxon>Thalassoglobus</taxon>
    </lineage>
</organism>
<reference evidence="1 2" key="1">
    <citation type="submission" date="2019-02" db="EMBL/GenBank/DDBJ databases">
        <title>Deep-cultivation of Planctomycetes and their phenomic and genomic characterization uncovers novel biology.</title>
        <authorList>
            <person name="Wiegand S."/>
            <person name="Jogler M."/>
            <person name="Boedeker C."/>
            <person name="Pinto D."/>
            <person name="Vollmers J."/>
            <person name="Rivas-Marin E."/>
            <person name="Kohn T."/>
            <person name="Peeters S.H."/>
            <person name="Heuer A."/>
            <person name="Rast P."/>
            <person name="Oberbeckmann S."/>
            <person name="Bunk B."/>
            <person name="Jeske O."/>
            <person name="Meyerdierks A."/>
            <person name="Storesund J.E."/>
            <person name="Kallscheuer N."/>
            <person name="Luecker S."/>
            <person name="Lage O.M."/>
            <person name="Pohl T."/>
            <person name="Merkel B.J."/>
            <person name="Hornburger P."/>
            <person name="Mueller R.-W."/>
            <person name="Bruemmer F."/>
            <person name="Labrenz M."/>
            <person name="Spormann A.M."/>
            <person name="Op den Camp H."/>
            <person name="Overmann J."/>
            <person name="Amann R."/>
            <person name="Jetten M.S.M."/>
            <person name="Mascher T."/>
            <person name="Medema M.H."/>
            <person name="Devos D.P."/>
            <person name="Kaster A.-K."/>
            <person name="Ovreas L."/>
            <person name="Rohde M."/>
            <person name="Galperin M.Y."/>
            <person name="Jogler C."/>
        </authorList>
    </citation>
    <scope>NUCLEOTIDE SEQUENCE [LARGE SCALE GENOMIC DNA]</scope>
    <source>
        <strain evidence="1 2">Mal48</strain>
    </source>
</reference>
<gene>
    <name evidence="1" type="ORF">Mal48_31350</name>
</gene>
<evidence type="ECO:0000313" key="2">
    <source>
        <dbReference type="Proteomes" id="UP000315724"/>
    </source>
</evidence>
<proteinExistence type="predicted"/>
<name>A0A517QQK9_9PLAN</name>
<dbReference type="EMBL" id="CP036267">
    <property type="protein sequence ID" value="QDT33879.1"/>
    <property type="molecule type" value="Genomic_DNA"/>
</dbReference>
<sequence>MAGCSDYAVWSGCVAAGEPLRDRIIWCVMLILAVVFTGPASAQIQPRKQIQLDFEDEQLHWRAESPLLSEYIKAREVIDSDGHSGQRCESYHFQSAQYLEEQRLVLDVPPSKVLFDELKASLWVRSTTPDLRFVLRLRFPNQIDPRTGQTLTLDLSGETYTDTMNWQRLECATSAEAVERRLILARAQFEAQGNSINIDARTAYVDQIALLMTLPKGASAVRIDDVSFGPIVAPQELASDANTQRQAKARLQVLDDRILKDDNPFFPVFTLYHGESLTEIQATGVNTLWITDYADQALLRALHDADIGAIAQPPQLTPEEAVLNRKGLPAFEEWTEPIWAWMFGYGIPEEDIRYIESWVEHVRDADRQLRRPILADVAGKERSFHRNVNFLGSSQFVIHSDISMPRHAKQLKHRRNLALPGKPMFTFVQTEASPAFLDSRGEGERLPVVEPEQILQQAYAAIAAGYKGVGFWKQYSLDTDVPGLNERVHAIRLFASHCKILEPWLATGRVVDDLFVHFDADMQHTQTGILAPLKSRWDTPIEQVSATGAKQPSEILATVIRSDEGLLILPVWYEEGEQCVPGPQAVSGIRMLLKGDIWQAWEVTPVGVTQSNLEVSWPAGGTEIYLKEFDQQSAIVITSKPNVIERLQRESRRVRDDAARAMVSLAALKFERVQNVHEELIGISPPVVQAELDLRQAYASLETASKELDASHPVEAYAAAQKSLQHLRSLQRKYWDAAIKDLPSATTSLDATGFQTLPDHWRTMIELGKRSRITENLIPTGDFESVAAMKENWSDGSTRTGNQRIQIQYDQRRNDHHLSFQLESTPGENSAIALTSPAVHAEAGDIVVISAQVRTASPFPGPEDAFLIFDTLVGRPGAVRLHEAKQEWQTVKLVRRVSRDSDFRVRLELQGNGAVEIDDLQVKRLLPE</sequence>
<dbReference type="KEGG" id="tpol:Mal48_31350"/>
<dbReference type="Gene3D" id="2.60.120.260">
    <property type="entry name" value="Galactose-binding domain-like"/>
    <property type="match status" value="1"/>
</dbReference>
<accession>A0A517QQK9</accession>
<dbReference type="RefSeq" id="WP_145200895.1">
    <property type="nucleotide sequence ID" value="NZ_CP036267.1"/>
</dbReference>
<dbReference type="Proteomes" id="UP000315724">
    <property type="component" value="Chromosome"/>
</dbReference>
<dbReference type="OrthoDB" id="285961at2"/>
<dbReference type="AlphaFoldDB" id="A0A517QQK9"/>
<protein>
    <submittedName>
        <fullName evidence="1">Uncharacterized protein</fullName>
    </submittedName>
</protein>
<evidence type="ECO:0000313" key="1">
    <source>
        <dbReference type="EMBL" id="QDT33879.1"/>
    </source>
</evidence>